<feature type="domain" description="Gcp-like" evidence="1">
    <location>
        <begin position="34"/>
        <end position="137"/>
    </location>
</feature>
<dbReference type="EMBL" id="WNBW01000010">
    <property type="protein sequence ID" value="MTU04702.1"/>
    <property type="molecule type" value="Genomic_DNA"/>
</dbReference>
<keyword evidence="2" id="KW-0808">Transferase</keyword>
<evidence type="ECO:0000259" key="1">
    <source>
        <dbReference type="Pfam" id="PF00814"/>
    </source>
</evidence>
<evidence type="ECO:0000313" key="2">
    <source>
        <dbReference type="EMBL" id="MTT76503.1"/>
    </source>
</evidence>
<organism evidence="2 5">
    <name type="scientific">Phascolarctobacterium faecium</name>
    <dbReference type="NCBI Taxonomy" id="33025"/>
    <lineage>
        <taxon>Bacteria</taxon>
        <taxon>Bacillati</taxon>
        <taxon>Bacillota</taxon>
        <taxon>Negativicutes</taxon>
        <taxon>Acidaminococcales</taxon>
        <taxon>Acidaminococcaceae</taxon>
        <taxon>Phascolarctobacterium</taxon>
    </lineage>
</organism>
<proteinExistence type="predicted"/>
<dbReference type="NCBIfam" id="TIGR03725">
    <property type="entry name" value="T6A_YeaZ"/>
    <property type="match status" value="1"/>
</dbReference>
<evidence type="ECO:0000313" key="5">
    <source>
        <dbReference type="Proteomes" id="UP000484547"/>
    </source>
</evidence>
<dbReference type="EMBL" id="WNBM01000008">
    <property type="protein sequence ID" value="MTT76503.1"/>
    <property type="molecule type" value="Genomic_DNA"/>
</dbReference>
<dbReference type="PANTHER" id="PTHR11735">
    <property type="entry name" value="TRNA N6-ADENOSINE THREONYLCARBAMOYLTRANSFERASE"/>
    <property type="match status" value="1"/>
</dbReference>
<dbReference type="Proteomes" id="UP000443070">
    <property type="component" value="Unassembled WGS sequence"/>
</dbReference>
<name>A0A7X3BW56_9FIRM</name>
<dbReference type="GO" id="GO:0002949">
    <property type="term" value="P:tRNA threonylcarbamoyladenosine modification"/>
    <property type="evidence" value="ECO:0007669"/>
    <property type="project" value="InterPro"/>
</dbReference>
<reference evidence="4 5" key="1">
    <citation type="journal article" date="2019" name="Nat. Med.">
        <title>A library of human gut bacterial isolates paired with longitudinal multiomics data enables mechanistic microbiome research.</title>
        <authorList>
            <person name="Poyet M."/>
            <person name="Groussin M."/>
            <person name="Gibbons S.M."/>
            <person name="Avila-Pacheco J."/>
            <person name="Jiang X."/>
            <person name="Kearney S.M."/>
            <person name="Perrotta A.R."/>
            <person name="Berdy B."/>
            <person name="Zhao S."/>
            <person name="Lieberman T.D."/>
            <person name="Swanson P.K."/>
            <person name="Smith M."/>
            <person name="Roesemann S."/>
            <person name="Alexander J.E."/>
            <person name="Rich S.A."/>
            <person name="Livny J."/>
            <person name="Vlamakis H."/>
            <person name="Clish C."/>
            <person name="Bullock K."/>
            <person name="Deik A."/>
            <person name="Scott J."/>
            <person name="Pierce K.A."/>
            <person name="Xavier R.J."/>
            <person name="Alm E.J."/>
        </authorList>
    </citation>
    <scope>NUCLEOTIDE SEQUENCE [LARGE SCALE GENOMIC DNA]</scope>
    <source>
        <strain evidence="2 5">BIOML-A13</strain>
        <strain evidence="3 4">BIOML-A3</strain>
    </source>
</reference>
<dbReference type="Proteomes" id="UP000484547">
    <property type="component" value="Unassembled WGS sequence"/>
</dbReference>
<evidence type="ECO:0000313" key="4">
    <source>
        <dbReference type="Proteomes" id="UP000443070"/>
    </source>
</evidence>
<protein>
    <submittedName>
        <fullName evidence="2">tRNA (Adenosine(37)-N6)-threonylcarbamoyltransferase complex dimerization subunit type 1 TsaB</fullName>
    </submittedName>
</protein>
<evidence type="ECO:0000313" key="3">
    <source>
        <dbReference type="EMBL" id="MTU04702.1"/>
    </source>
</evidence>
<dbReference type="InterPro" id="IPR043129">
    <property type="entry name" value="ATPase_NBD"/>
</dbReference>
<dbReference type="PANTHER" id="PTHR11735:SF11">
    <property type="entry name" value="TRNA THREONYLCARBAMOYLADENOSINE BIOSYNTHESIS PROTEIN TSAB"/>
    <property type="match status" value="1"/>
</dbReference>
<dbReference type="CDD" id="cd24032">
    <property type="entry name" value="ASKHA_NBD_TsaB"/>
    <property type="match status" value="1"/>
</dbReference>
<keyword evidence="4" id="KW-1185">Reference proteome</keyword>
<dbReference type="GO" id="GO:0005829">
    <property type="term" value="C:cytosol"/>
    <property type="evidence" value="ECO:0007669"/>
    <property type="project" value="TreeGrafter"/>
</dbReference>
<dbReference type="InterPro" id="IPR000905">
    <property type="entry name" value="Gcp-like_dom"/>
</dbReference>
<dbReference type="AlphaFoldDB" id="A0A7X3BW56"/>
<accession>A0A7X3BW56</accession>
<dbReference type="OrthoDB" id="9784166at2"/>
<dbReference type="Pfam" id="PF00814">
    <property type="entry name" value="TsaD"/>
    <property type="match status" value="1"/>
</dbReference>
<sequence>MLTLAIDTATKVCAVGLCRDGQILAEYRINMGMTHSEGLMPQLEQLLTRTKITKNEIDLLAVSMGPGSFTGLRIGLASAEAMAYSWHKPICGVNTLKALAYNLPIDGYVLSPVLDAQKGNFYQAIYEWQQGTLIEHQEIKVVDRKQLLENIAVLGMPALLLGECQKIDLADLPSWCRKAPAHLCWPQAASVALLAEAEYDPDNTGDIFGLEPYYIRRSEAEELWEKRQQE</sequence>
<dbReference type="GO" id="GO:0016740">
    <property type="term" value="F:transferase activity"/>
    <property type="evidence" value="ECO:0007669"/>
    <property type="project" value="UniProtKB-KW"/>
</dbReference>
<dbReference type="SUPFAM" id="SSF53067">
    <property type="entry name" value="Actin-like ATPase domain"/>
    <property type="match status" value="2"/>
</dbReference>
<comment type="caution">
    <text evidence="2">The sequence shown here is derived from an EMBL/GenBank/DDBJ whole genome shotgun (WGS) entry which is preliminary data.</text>
</comment>
<dbReference type="Gene3D" id="3.30.420.40">
    <property type="match status" value="2"/>
</dbReference>
<gene>
    <name evidence="2" type="primary">tsaB</name>
    <name evidence="2" type="ORF">GMD11_09535</name>
    <name evidence="3" type="ORF">GMD18_09870</name>
</gene>
<dbReference type="RefSeq" id="WP_130920381.1">
    <property type="nucleotide sequence ID" value="NZ_CAKVRS010000013.1"/>
</dbReference>
<dbReference type="InterPro" id="IPR022496">
    <property type="entry name" value="T6A_TsaB"/>
</dbReference>